<dbReference type="PRINTS" id="PR01438">
    <property type="entry name" value="UNVRSLSTRESS"/>
</dbReference>
<evidence type="ECO:0000259" key="2">
    <source>
        <dbReference type="Pfam" id="PF00582"/>
    </source>
</evidence>
<dbReference type="InterPro" id="IPR006015">
    <property type="entry name" value="Universal_stress_UspA"/>
</dbReference>
<organism evidence="3 4">
    <name type="scientific">Catalinimonas alkaloidigena</name>
    <dbReference type="NCBI Taxonomy" id="1075417"/>
    <lineage>
        <taxon>Bacteria</taxon>
        <taxon>Pseudomonadati</taxon>
        <taxon>Bacteroidota</taxon>
        <taxon>Cytophagia</taxon>
        <taxon>Cytophagales</taxon>
        <taxon>Catalimonadaceae</taxon>
        <taxon>Catalinimonas</taxon>
    </lineage>
</organism>
<dbReference type="CDD" id="cd00293">
    <property type="entry name" value="USP-like"/>
    <property type="match status" value="2"/>
</dbReference>
<dbReference type="PANTHER" id="PTHR46268:SF6">
    <property type="entry name" value="UNIVERSAL STRESS PROTEIN UP12"/>
    <property type="match status" value="1"/>
</dbReference>
<sequence length="294" mass="32871">MKKILVPLDFSAPSQQALHLAAQLARKASASLELMHVVELPPTYAYGAYSLAQGNLLTDWEEQAGQMLDTLRQNPDYADLTLHTFVDIGTPTQRIVQRARQTHASLIVMGSKGCTGLDELLFGSVAERVVRFAPCPVLVSKALVDLADIRRVVFVSDLMEEQSGVITALRDLLPFLGAELHVLYVVTPLDWVPSRVAEQRWNHFREQYGLEAQFHFYFEESKESGIRHFMEDLKGDMLAMGTHGRRGLQRFLAGGSLAEQVVNHTHQVIWTCPLERATDEDALPEAHNFASLAH</sequence>
<feature type="domain" description="UspA" evidence="2">
    <location>
        <begin position="1"/>
        <end position="140"/>
    </location>
</feature>
<dbReference type="EMBL" id="FNFO01000009">
    <property type="protein sequence ID" value="SDL91430.1"/>
    <property type="molecule type" value="Genomic_DNA"/>
</dbReference>
<name>A0A1G9NYG9_9BACT</name>
<proteinExistence type="inferred from homology"/>
<reference evidence="3 4" key="1">
    <citation type="submission" date="2016-10" db="EMBL/GenBank/DDBJ databases">
        <authorList>
            <person name="de Groot N.N."/>
        </authorList>
    </citation>
    <scope>NUCLEOTIDE SEQUENCE [LARGE SCALE GENOMIC DNA]</scope>
    <source>
        <strain evidence="3 4">DSM 25186</strain>
    </source>
</reference>
<dbReference type="Gene3D" id="3.40.50.12370">
    <property type="match status" value="1"/>
</dbReference>
<feature type="domain" description="UspA" evidence="2">
    <location>
        <begin position="151"/>
        <end position="266"/>
    </location>
</feature>
<evidence type="ECO:0000313" key="3">
    <source>
        <dbReference type="EMBL" id="SDL91430.1"/>
    </source>
</evidence>
<keyword evidence="4" id="KW-1185">Reference proteome</keyword>
<dbReference type="Pfam" id="PF00582">
    <property type="entry name" value="Usp"/>
    <property type="match status" value="2"/>
</dbReference>
<comment type="similarity">
    <text evidence="1">Belongs to the universal stress protein A family.</text>
</comment>
<dbReference type="AlphaFoldDB" id="A0A1G9NYG9"/>
<dbReference type="InterPro" id="IPR006016">
    <property type="entry name" value="UspA"/>
</dbReference>
<dbReference type="SUPFAM" id="SSF52402">
    <property type="entry name" value="Adenine nucleotide alpha hydrolases-like"/>
    <property type="match status" value="2"/>
</dbReference>
<protein>
    <submittedName>
        <fullName evidence="3">Nucleotide-binding universal stress protein, UspA family</fullName>
    </submittedName>
</protein>
<evidence type="ECO:0000256" key="1">
    <source>
        <dbReference type="ARBA" id="ARBA00008791"/>
    </source>
</evidence>
<dbReference type="PANTHER" id="PTHR46268">
    <property type="entry name" value="STRESS RESPONSE PROTEIN NHAX"/>
    <property type="match status" value="1"/>
</dbReference>
<dbReference type="Proteomes" id="UP000198510">
    <property type="component" value="Unassembled WGS sequence"/>
</dbReference>
<gene>
    <name evidence="3" type="ORF">SAMN05421823_10918</name>
</gene>
<evidence type="ECO:0000313" key="4">
    <source>
        <dbReference type="Proteomes" id="UP000198510"/>
    </source>
</evidence>
<dbReference type="STRING" id="1075417.SAMN05421823_10918"/>
<accession>A0A1G9NYG9</accession>
<dbReference type="RefSeq" id="WP_176956137.1">
    <property type="nucleotide sequence ID" value="NZ_FNFO01000009.1"/>
</dbReference>